<reference evidence="17 18" key="1">
    <citation type="submission" date="2017-05" db="EMBL/GenBank/DDBJ databases">
        <title>Genome of assembly of the Bengalese finch, Lonchura striata domestica.</title>
        <authorList>
            <person name="Colquitt B.M."/>
            <person name="Brainard M.S."/>
        </authorList>
    </citation>
    <scope>NUCLEOTIDE SEQUENCE [LARGE SCALE GENOMIC DNA]</scope>
    <source>
        <strain evidence="17">White83orange57</strain>
    </source>
</reference>
<dbReference type="InterPro" id="IPR003961">
    <property type="entry name" value="FN3_dom"/>
</dbReference>
<feature type="region of interest" description="Disordered" evidence="13">
    <location>
        <begin position="882"/>
        <end position="901"/>
    </location>
</feature>
<organism evidence="17 18">
    <name type="scientific">Lonchura striata</name>
    <name type="common">white-rumped munia</name>
    <dbReference type="NCBI Taxonomy" id="40157"/>
    <lineage>
        <taxon>Eukaryota</taxon>
        <taxon>Metazoa</taxon>
        <taxon>Chordata</taxon>
        <taxon>Craniata</taxon>
        <taxon>Vertebrata</taxon>
        <taxon>Euteleostomi</taxon>
        <taxon>Archelosauria</taxon>
        <taxon>Archosauria</taxon>
        <taxon>Dinosauria</taxon>
        <taxon>Saurischia</taxon>
        <taxon>Theropoda</taxon>
        <taxon>Coelurosauria</taxon>
        <taxon>Aves</taxon>
        <taxon>Neognathae</taxon>
        <taxon>Neoaves</taxon>
        <taxon>Telluraves</taxon>
        <taxon>Australaves</taxon>
        <taxon>Passeriformes</taxon>
        <taxon>Passeroidea</taxon>
        <taxon>Estrildidae</taxon>
        <taxon>Estrildinae</taxon>
        <taxon>Lonchura</taxon>
    </lineage>
</organism>
<accession>A0A218UQN8</accession>
<dbReference type="InterPro" id="IPR036179">
    <property type="entry name" value="Ig-like_dom_sf"/>
</dbReference>
<dbReference type="Pfam" id="PF00041">
    <property type="entry name" value="fn3"/>
    <property type="match status" value="2"/>
</dbReference>
<dbReference type="GO" id="GO:0007420">
    <property type="term" value="P:brain development"/>
    <property type="evidence" value="ECO:0007669"/>
    <property type="project" value="TreeGrafter"/>
</dbReference>
<dbReference type="GO" id="GO:0098632">
    <property type="term" value="F:cell-cell adhesion mediator activity"/>
    <property type="evidence" value="ECO:0007669"/>
    <property type="project" value="TreeGrafter"/>
</dbReference>
<evidence type="ECO:0000313" key="18">
    <source>
        <dbReference type="Proteomes" id="UP000197619"/>
    </source>
</evidence>
<evidence type="ECO:0000256" key="8">
    <source>
        <dbReference type="ARBA" id="ARBA00023136"/>
    </source>
</evidence>
<dbReference type="Pfam" id="PF13927">
    <property type="entry name" value="Ig_3"/>
    <property type="match status" value="3"/>
</dbReference>
<evidence type="ECO:0000256" key="12">
    <source>
        <dbReference type="ARBA" id="ARBA00023319"/>
    </source>
</evidence>
<protein>
    <submittedName>
        <fullName evidence="17">Contactin-6</fullName>
    </submittedName>
</protein>
<dbReference type="FunFam" id="2.60.40.10:FF:000044">
    <property type="entry name" value="Contactin 1"/>
    <property type="match status" value="1"/>
</dbReference>
<dbReference type="SUPFAM" id="SSF48726">
    <property type="entry name" value="Immunoglobulin"/>
    <property type="match status" value="6"/>
</dbReference>
<dbReference type="GO" id="GO:0030424">
    <property type="term" value="C:axon"/>
    <property type="evidence" value="ECO:0007669"/>
    <property type="project" value="TreeGrafter"/>
</dbReference>
<feature type="domain" description="Ig-like" evidence="15">
    <location>
        <begin position="318"/>
        <end position="402"/>
    </location>
</feature>
<dbReference type="FunFam" id="2.60.40.10:FF:000035">
    <property type="entry name" value="Contactin 1"/>
    <property type="match status" value="1"/>
</dbReference>
<dbReference type="FunFam" id="2.60.40.10:FF:000052">
    <property type="entry name" value="Contactin 1"/>
    <property type="match status" value="1"/>
</dbReference>
<evidence type="ECO:0000256" key="2">
    <source>
        <dbReference type="ARBA" id="ARBA00009812"/>
    </source>
</evidence>
<dbReference type="Pfam" id="PF07679">
    <property type="entry name" value="I-set"/>
    <property type="match status" value="1"/>
</dbReference>
<evidence type="ECO:0000256" key="4">
    <source>
        <dbReference type="ARBA" id="ARBA00022622"/>
    </source>
</evidence>
<dbReference type="InterPro" id="IPR013151">
    <property type="entry name" value="Immunoglobulin_dom"/>
</dbReference>
<dbReference type="InterPro" id="IPR013098">
    <property type="entry name" value="Ig_I-set"/>
</dbReference>
<dbReference type="PROSITE" id="PS50835">
    <property type="entry name" value="IG_LIKE"/>
    <property type="match status" value="5"/>
</dbReference>
<keyword evidence="10" id="KW-0325">Glycoprotein</keyword>
<dbReference type="EMBL" id="MUZQ01000176">
    <property type="protein sequence ID" value="OWK56075.1"/>
    <property type="molecule type" value="Genomic_DNA"/>
</dbReference>
<evidence type="ECO:0000256" key="11">
    <source>
        <dbReference type="ARBA" id="ARBA00023288"/>
    </source>
</evidence>
<dbReference type="SMART" id="SM00409">
    <property type="entry name" value="IG"/>
    <property type="match status" value="5"/>
</dbReference>
<dbReference type="SUPFAM" id="SSF49265">
    <property type="entry name" value="Fibronectin type III"/>
    <property type="match status" value="2"/>
</dbReference>
<keyword evidence="18" id="KW-1185">Reference proteome</keyword>
<evidence type="ECO:0000256" key="5">
    <source>
        <dbReference type="ARBA" id="ARBA00022729"/>
    </source>
</evidence>
<feature type="signal peptide" evidence="14">
    <location>
        <begin position="1"/>
        <end position="19"/>
    </location>
</feature>
<keyword evidence="5 14" id="KW-0732">Signal</keyword>
<gene>
    <name evidence="17" type="primary">CNTN6</name>
    <name evidence="17" type="ORF">RLOC_00001134</name>
</gene>
<dbReference type="AlphaFoldDB" id="A0A218UQN8"/>
<keyword evidence="3" id="KW-1003">Cell membrane</keyword>
<dbReference type="GO" id="GO:0007411">
    <property type="term" value="P:axon guidance"/>
    <property type="evidence" value="ECO:0007669"/>
    <property type="project" value="TreeGrafter"/>
</dbReference>
<dbReference type="InterPro" id="IPR007110">
    <property type="entry name" value="Ig-like_dom"/>
</dbReference>
<keyword evidence="11" id="KW-0449">Lipoprotein</keyword>
<dbReference type="FunFam" id="2.60.40.10:FF:000064">
    <property type="entry name" value="Contactin 1"/>
    <property type="match status" value="1"/>
</dbReference>
<dbReference type="InterPro" id="IPR036116">
    <property type="entry name" value="FN3_sf"/>
</dbReference>
<dbReference type="Pfam" id="PF00047">
    <property type="entry name" value="ig"/>
    <property type="match status" value="1"/>
</dbReference>
<feature type="chain" id="PRO_5012284535" evidence="14">
    <location>
        <begin position="20"/>
        <end position="1004"/>
    </location>
</feature>
<keyword evidence="7" id="KW-0130">Cell adhesion</keyword>
<name>A0A218UQN8_9PASE</name>
<dbReference type="FunFam" id="2.60.40.10:FF:000028">
    <property type="entry name" value="Neuronal cell adhesion molecule"/>
    <property type="match status" value="1"/>
</dbReference>
<feature type="domain" description="Fibronectin type-III" evidence="16">
    <location>
        <begin position="896"/>
        <end position="991"/>
    </location>
</feature>
<dbReference type="CDD" id="cd00063">
    <property type="entry name" value="FN3"/>
    <property type="match status" value="4"/>
</dbReference>
<keyword evidence="9" id="KW-1015">Disulfide bond</keyword>
<feature type="domain" description="Fibronectin type-III" evidence="16">
    <location>
        <begin position="608"/>
        <end position="706"/>
    </location>
</feature>
<keyword evidence="6" id="KW-0677">Repeat</keyword>
<dbReference type="PANTHER" id="PTHR44170:SF38">
    <property type="entry name" value="CONTACTIN 6"/>
    <property type="match status" value="1"/>
</dbReference>
<dbReference type="FunFam" id="2.60.40.10:FF:000054">
    <property type="entry name" value="Contactin 1"/>
    <property type="match status" value="1"/>
</dbReference>
<dbReference type="SMART" id="SM00408">
    <property type="entry name" value="IGc2"/>
    <property type="match status" value="5"/>
</dbReference>
<comment type="caution">
    <text evidence="17">The sequence shown here is derived from an EMBL/GenBank/DDBJ whole genome shotgun (WGS) entry which is preliminary data.</text>
</comment>
<dbReference type="InterPro" id="IPR013783">
    <property type="entry name" value="Ig-like_fold"/>
</dbReference>
<feature type="compositionally biased region" description="Polar residues" evidence="13">
    <location>
        <begin position="882"/>
        <end position="896"/>
    </location>
</feature>
<dbReference type="InterPro" id="IPR003598">
    <property type="entry name" value="Ig_sub2"/>
</dbReference>
<dbReference type="PROSITE" id="PS50853">
    <property type="entry name" value="FN3"/>
    <property type="match status" value="3"/>
</dbReference>
<feature type="domain" description="Ig-like" evidence="15">
    <location>
        <begin position="122"/>
        <end position="215"/>
    </location>
</feature>
<evidence type="ECO:0000259" key="16">
    <source>
        <dbReference type="PROSITE" id="PS50853"/>
    </source>
</evidence>
<dbReference type="InterPro" id="IPR003599">
    <property type="entry name" value="Ig_sub"/>
</dbReference>
<keyword evidence="12" id="KW-0393">Immunoglobulin domain</keyword>
<evidence type="ECO:0000256" key="6">
    <source>
        <dbReference type="ARBA" id="ARBA00022737"/>
    </source>
</evidence>
<evidence type="ECO:0000259" key="15">
    <source>
        <dbReference type="PROSITE" id="PS50835"/>
    </source>
</evidence>
<comment type="subcellular location">
    <subcellularLocation>
        <location evidence="1">Cell membrane</location>
        <topology evidence="1">Lipid-anchor</topology>
        <topology evidence="1">GPI-anchor</topology>
    </subcellularLocation>
</comment>
<dbReference type="FunFam" id="2.60.40.10:FF:000047">
    <property type="entry name" value="Contactin 1"/>
    <property type="match status" value="1"/>
</dbReference>
<evidence type="ECO:0000256" key="1">
    <source>
        <dbReference type="ARBA" id="ARBA00004609"/>
    </source>
</evidence>
<dbReference type="GO" id="GO:0098552">
    <property type="term" value="C:side of membrane"/>
    <property type="evidence" value="ECO:0007669"/>
    <property type="project" value="UniProtKB-KW"/>
</dbReference>
<comment type="similarity">
    <text evidence="2">Belongs to the immunoglobulin superfamily. Contactin family.</text>
</comment>
<evidence type="ECO:0000256" key="7">
    <source>
        <dbReference type="ARBA" id="ARBA00022889"/>
    </source>
</evidence>
<keyword evidence="4" id="KW-0336">GPI-anchor</keyword>
<feature type="domain" description="Fibronectin type-III" evidence="16">
    <location>
        <begin position="799"/>
        <end position="895"/>
    </location>
</feature>
<feature type="domain" description="Ig-like" evidence="15">
    <location>
        <begin position="26"/>
        <end position="117"/>
    </location>
</feature>
<dbReference type="SMART" id="SM00060">
    <property type="entry name" value="FN3"/>
    <property type="match status" value="3"/>
</dbReference>
<dbReference type="Proteomes" id="UP000197619">
    <property type="component" value="Unassembled WGS sequence"/>
</dbReference>
<keyword evidence="8" id="KW-0472">Membrane</keyword>
<dbReference type="STRING" id="299123.ENSLSDP00000024525"/>
<feature type="domain" description="Ig-like" evidence="15">
    <location>
        <begin position="227"/>
        <end position="308"/>
    </location>
</feature>
<evidence type="ECO:0000256" key="10">
    <source>
        <dbReference type="ARBA" id="ARBA00023180"/>
    </source>
</evidence>
<evidence type="ECO:0000256" key="3">
    <source>
        <dbReference type="ARBA" id="ARBA00022475"/>
    </source>
</evidence>
<dbReference type="FunFam" id="2.60.40.10:FF:000004">
    <property type="entry name" value="DCC isoform 1"/>
    <property type="match status" value="1"/>
</dbReference>
<evidence type="ECO:0000256" key="14">
    <source>
        <dbReference type="SAM" id="SignalP"/>
    </source>
</evidence>
<evidence type="ECO:0000256" key="13">
    <source>
        <dbReference type="SAM" id="MobiDB-lite"/>
    </source>
</evidence>
<dbReference type="Gene3D" id="2.60.40.10">
    <property type="entry name" value="Immunoglobulins"/>
    <property type="match status" value="10"/>
</dbReference>
<dbReference type="FunFam" id="2.60.40.10:FF:000005">
    <property type="entry name" value="Neuronal cell adhesion molecule"/>
    <property type="match status" value="1"/>
</dbReference>
<proteinExistence type="inferred from homology"/>
<evidence type="ECO:0000313" key="17">
    <source>
        <dbReference type="EMBL" id="OWK56075.1"/>
    </source>
</evidence>
<dbReference type="PANTHER" id="PTHR44170">
    <property type="entry name" value="PROTEIN SIDEKICK"/>
    <property type="match status" value="1"/>
</dbReference>
<dbReference type="GO" id="GO:0005886">
    <property type="term" value="C:plasma membrane"/>
    <property type="evidence" value="ECO:0007669"/>
    <property type="project" value="UniProtKB-SubCell"/>
</dbReference>
<sequence>MVLLWKLISLLPFMSCSTGEETLHGPIFIQEPYDITYSMGSANPEILLNCTAKGYPLPYYRWKQNGTDIDLTMSYHYRLVGGSLAINNPHKNQDIGTYQCLATNSFGTILSRKAKLQFAYLENFEMRPRSPVSVREGQGVVLLCGTPPHHGGLSYTWLFNNNTLDLREDRRRFVSQATGNLYLAKVEAWDVGNYTCAVSSAEARRRVWGTPTALTLRGDGVMGEYEPKMEVRFPETTYAAKGSSVRLECFALGNPVPSISWKRSDGSSLAKKIQHNRAGGVLEIPNVEQEDEGSYECMAGNTRGINIARGQLLVYAPPEWDKKIQNTFLSLYDSLFWECKARGKPSPSYSWLKNGQPLMSEERIQIENGTLLIPMLNLSDSGLYQCVAENKYDTIYANAELRVIAAAPDFSRNPVKKLSVVQVGGQVTIGCKPSASPRAVVSWRKGSEVLRQNKRAQALSNGIYPWSMVLAAERGNSRHFPMLPPEQCHGSGRNITHGSTHRNHQNETVITIPPSDTDATVGESIVLPCQVSHDPSLDVLFSWSFNGQRIDLSRGIHHFERIGRESAGDLMIRNIQLHHSGKYVCMVQTSLDSQSAAADIIVRGPPGPPEDVKVEHVSSTTAGLSWKPGVDNNSPVQIYSVQTRTPFSVGWQAVATAPEVINGRTHKATVVDLSPWVEYEFRVVASNSVGIGEPSRPSALLKTKAAELEGIYDKNNPVSEELQNGEGFGYVVMFRPLGSTTWTKAVVASVESSKYVYRNESITPLSPFEVKVGVYNNEGEGTLSSISIIYSGEDEPQMAPAGASALSVSAAAVEVSWLPIPWNRHTGRVLGYEVLYWIDDPKESTAGKVRVSGNVTAKNITGLRANTVYFATVRAYNTAGTGPSSTPVNVTTKKSPPSQPPANIAWKLTNSKICLNWEHVKTMENESEVLGYKILYRQNRQSKAHILETNNTSAELLVPFEEDYLIEIRTVSDGGDGSSSEEIRIPKISSLHCPGLQSSGKTQE</sequence>
<feature type="domain" description="Ig-like" evidence="15">
    <location>
        <begin position="507"/>
        <end position="601"/>
    </location>
</feature>
<evidence type="ECO:0000256" key="9">
    <source>
        <dbReference type="ARBA" id="ARBA00023157"/>
    </source>
</evidence>